<evidence type="ECO:0000259" key="1">
    <source>
        <dbReference type="Pfam" id="PF20020"/>
    </source>
</evidence>
<sequence length="173" mass="20048">MITITVPFDNPLNQKTYEDLINTLQFHQLQCTCGHSGCLTIHGYYTRSLKEDDSEITLSICRVKCSHCGKTHALLPSQLVPYSQVSLQEQAAIISAYENSRDFKQIMDRTPSIDENLIASIIKRYITHWMQKIRSFRIELSFPSHLVKQCFSLFMNQFMQIRQTPNILFLTPT</sequence>
<dbReference type="AlphaFoldDB" id="A0A0H5Q868"/>
<name>A0A0H5Q868_9ZZZZ</name>
<reference evidence="2" key="1">
    <citation type="submission" date="2015-06" db="EMBL/GenBank/DDBJ databases">
        <authorList>
            <person name="Joergensen T."/>
        </authorList>
    </citation>
    <scope>NUCLEOTIDE SEQUENCE</scope>
    <source>
        <strain evidence="2">RGFK1657</strain>
    </source>
</reference>
<reference evidence="2" key="2">
    <citation type="submission" date="2015-07" db="EMBL/GenBank/DDBJ databases">
        <title>Plasmids, circular viruses and viroids from rat gut.</title>
        <authorList>
            <person name="Jorgensen T.J."/>
            <person name="Hansen M.A."/>
            <person name="Xu Z."/>
            <person name="Tabak M.A."/>
            <person name="Sorensen S.J."/>
            <person name="Hansen L.H."/>
        </authorList>
    </citation>
    <scope>NUCLEOTIDE SEQUENCE</scope>
    <source>
        <strain evidence="2">RGFK1657</strain>
    </source>
</reference>
<dbReference type="EMBL" id="LN854162">
    <property type="protein sequence ID" value="CRY97595.1"/>
    <property type="molecule type" value="Genomic_DNA"/>
</dbReference>
<dbReference type="Pfam" id="PF20020">
    <property type="entry name" value="DUF6431"/>
    <property type="match status" value="1"/>
</dbReference>
<feature type="domain" description="DUF6431" evidence="1">
    <location>
        <begin position="33"/>
        <end position="95"/>
    </location>
</feature>
<organism evidence="2">
    <name type="scientific">uncultured prokaryote</name>
    <dbReference type="NCBI Taxonomy" id="198431"/>
    <lineage>
        <taxon>unclassified sequences</taxon>
        <taxon>environmental samples</taxon>
    </lineage>
</organism>
<dbReference type="InterPro" id="IPR045536">
    <property type="entry name" value="DUF6431"/>
</dbReference>
<protein>
    <recommendedName>
        <fullName evidence="1">DUF6431 domain-containing protein</fullName>
    </recommendedName>
</protein>
<accession>A0A0H5Q868</accession>
<evidence type="ECO:0000313" key="2">
    <source>
        <dbReference type="EMBL" id="CRY97595.1"/>
    </source>
</evidence>
<proteinExistence type="predicted"/>